<proteinExistence type="inferred from homology"/>
<dbReference type="Proteomes" id="UP001596274">
    <property type="component" value="Unassembled WGS sequence"/>
</dbReference>
<name>A0ABD5T1I1_9EURY</name>
<reference evidence="4 5" key="1">
    <citation type="journal article" date="2019" name="Int. J. Syst. Evol. Microbiol.">
        <title>The Global Catalogue of Microorganisms (GCM) 10K type strain sequencing project: providing services to taxonomists for standard genome sequencing and annotation.</title>
        <authorList>
            <consortium name="The Broad Institute Genomics Platform"/>
            <consortium name="The Broad Institute Genome Sequencing Center for Infectious Disease"/>
            <person name="Wu L."/>
            <person name="Ma J."/>
        </authorList>
    </citation>
    <scope>NUCLEOTIDE SEQUENCE [LARGE SCALE GENOMIC DNA]</scope>
    <source>
        <strain evidence="4 5">PJ61</strain>
    </source>
</reference>
<comment type="similarity">
    <text evidence="2">Belongs to the Glu/Leu/Phe/Val dehydrogenases family.</text>
</comment>
<evidence type="ECO:0000259" key="3">
    <source>
        <dbReference type="SMART" id="SM00839"/>
    </source>
</evidence>
<dbReference type="SUPFAM" id="SSF51735">
    <property type="entry name" value="NAD(P)-binding Rossmann-fold domains"/>
    <property type="match status" value="1"/>
</dbReference>
<dbReference type="SMART" id="SM00839">
    <property type="entry name" value="ELFV_dehydrog"/>
    <property type="match status" value="1"/>
</dbReference>
<dbReference type="CDD" id="cd01076">
    <property type="entry name" value="NAD_bind_1_Glu_DH"/>
    <property type="match status" value="1"/>
</dbReference>
<feature type="non-terminal residue" evidence="4">
    <location>
        <position position="1"/>
    </location>
</feature>
<dbReference type="PANTHER" id="PTHR11606">
    <property type="entry name" value="GLUTAMATE DEHYDROGENASE"/>
    <property type="match status" value="1"/>
</dbReference>
<dbReference type="PRINTS" id="PR00082">
    <property type="entry name" value="GLFDHDRGNASE"/>
</dbReference>
<keyword evidence="5" id="KW-1185">Reference proteome</keyword>
<keyword evidence="1 2" id="KW-0560">Oxidoreductase</keyword>
<organism evidence="4 5">
    <name type="scientific">Halorubrum pallidum</name>
    <dbReference type="NCBI Taxonomy" id="1526114"/>
    <lineage>
        <taxon>Archaea</taxon>
        <taxon>Methanobacteriati</taxon>
        <taxon>Methanobacteriota</taxon>
        <taxon>Stenosarchaea group</taxon>
        <taxon>Halobacteria</taxon>
        <taxon>Halobacteriales</taxon>
        <taxon>Haloferacaceae</taxon>
        <taxon>Halorubrum</taxon>
    </lineage>
</organism>
<gene>
    <name evidence="4" type="ORF">ACFQDD_06070</name>
</gene>
<dbReference type="InterPro" id="IPR033922">
    <property type="entry name" value="NAD_bind_Glu_DH"/>
</dbReference>
<protein>
    <submittedName>
        <fullName evidence="4">Glu/Leu/Phe/Val dehydrogenase</fullName>
        <ecNumber evidence="4">1.4.1.-</ecNumber>
    </submittedName>
</protein>
<dbReference type="InterPro" id="IPR006095">
    <property type="entry name" value="Glu/Leu/Phe/Val/Trp_DH"/>
</dbReference>
<evidence type="ECO:0000256" key="1">
    <source>
        <dbReference type="ARBA" id="ARBA00023002"/>
    </source>
</evidence>
<dbReference type="InterPro" id="IPR036291">
    <property type="entry name" value="NAD(P)-bd_dom_sf"/>
</dbReference>
<comment type="caution">
    <text evidence="4">The sequence shown here is derived from an EMBL/GenBank/DDBJ whole genome shotgun (WGS) entry which is preliminary data.</text>
</comment>
<dbReference type="EC" id="1.4.1.-" evidence="4"/>
<sequence>DGATVAVQGYGNAGSVAAALLADLGARIVAVSDSSGGVYDSDGFDPSDVKAHKADTGSVSGYGDTEAITNDELLTLDVDVLVPAALENAIDESLAREVDAHLIVEAANGPLTPDADDVLTDSGIHVIPDILANAGGVTVSYFEWVQNRQRFSWTEERVNEELERVIVEAFDDLVDAYESNDAANLRTAAYIVAIERIVSAYDQAGSWP</sequence>
<dbReference type="GO" id="GO:0016491">
    <property type="term" value="F:oxidoreductase activity"/>
    <property type="evidence" value="ECO:0007669"/>
    <property type="project" value="UniProtKB-KW"/>
</dbReference>
<evidence type="ECO:0000313" key="5">
    <source>
        <dbReference type="Proteomes" id="UP001596274"/>
    </source>
</evidence>
<dbReference type="Pfam" id="PF00208">
    <property type="entry name" value="ELFV_dehydrog"/>
    <property type="match status" value="1"/>
</dbReference>
<accession>A0ABD5T1I1</accession>
<dbReference type="InterPro" id="IPR006096">
    <property type="entry name" value="Glu/Leu/Phe/Val/Trp_DH_C"/>
</dbReference>
<evidence type="ECO:0000313" key="4">
    <source>
        <dbReference type="EMBL" id="MFC6771083.1"/>
    </source>
</evidence>
<evidence type="ECO:0000256" key="2">
    <source>
        <dbReference type="RuleBase" id="RU004417"/>
    </source>
</evidence>
<dbReference type="EMBL" id="JBHSWT010000255">
    <property type="protein sequence ID" value="MFC6771083.1"/>
    <property type="molecule type" value="Genomic_DNA"/>
</dbReference>
<dbReference type="AlphaFoldDB" id="A0ABD5T1I1"/>
<dbReference type="Gene3D" id="3.40.50.720">
    <property type="entry name" value="NAD(P)-binding Rossmann-like Domain"/>
    <property type="match status" value="1"/>
</dbReference>
<dbReference type="PANTHER" id="PTHR11606:SF13">
    <property type="entry name" value="GLUTAMATE DEHYDROGENASE 1, MITOCHONDRIAL"/>
    <property type="match status" value="1"/>
</dbReference>
<feature type="domain" description="Glutamate/phenylalanine/leucine/valine/L-tryptophan dehydrogenase C-terminal" evidence="3">
    <location>
        <begin position="1"/>
        <end position="205"/>
    </location>
</feature>